<evidence type="ECO:0000313" key="6">
    <source>
        <dbReference type="EMBL" id="TSB48433.1"/>
    </source>
</evidence>
<keyword evidence="3" id="KW-0238">DNA-binding</keyword>
<sequence>MRKVTIKDVAKEAGVSISTVSKALNHKGYVSKETVDRIQVAVKSLRYQVNANARSLKSERTNKVGVIISDISNPYLMSIAKEIETTIRSIGCHMILMSHNDNVEQERELLQLILEQQVDGLVIIPTGSNRELVQHVQDTGVPIIAVDRRTDGVNTDSIEDDNYFGSYEAINYLSSLGHKKIAVLFGHLNHSNGRARYDGAVDALKNQNLLITRYIRQGNFNEENAFRETQELLLLQEPPTAIYSCNNTMTIGLLKAIQEQGLSIPNDISVIAFGDREQWELIKPKLTLITQPLKRIGTESASLLKNRLTIYEEYEPKKIVIKPRLEIGESCKYLSSK</sequence>
<dbReference type="SUPFAM" id="SSF47413">
    <property type="entry name" value="lambda repressor-like DNA-binding domains"/>
    <property type="match status" value="1"/>
</dbReference>
<dbReference type="AlphaFoldDB" id="A0A554A413"/>
<name>A0A554A413_9BACI</name>
<evidence type="ECO:0000256" key="4">
    <source>
        <dbReference type="ARBA" id="ARBA00023163"/>
    </source>
</evidence>
<feature type="domain" description="HTH lacI-type" evidence="5">
    <location>
        <begin position="4"/>
        <end position="58"/>
    </location>
</feature>
<gene>
    <name evidence="6" type="ORF">FN960_02440</name>
</gene>
<dbReference type="Pfam" id="PF13377">
    <property type="entry name" value="Peripla_BP_3"/>
    <property type="match status" value="1"/>
</dbReference>
<keyword evidence="1" id="KW-0678">Repressor</keyword>
<dbReference type="Pfam" id="PF00356">
    <property type="entry name" value="LacI"/>
    <property type="match status" value="1"/>
</dbReference>
<reference evidence="6 7" key="1">
    <citation type="submission" date="2019-07" db="EMBL/GenBank/DDBJ databases">
        <authorList>
            <person name="Park Y.J."/>
            <person name="Jeong S.E."/>
            <person name="Jung H.S."/>
        </authorList>
    </citation>
    <scope>NUCLEOTIDE SEQUENCE [LARGE SCALE GENOMIC DNA]</scope>
    <source>
        <strain evidence="7">P16(2019)</strain>
    </source>
</reference>
<dbReference type="Gene3D" id="3.40.50.2300">
    <property type="match status" value="2"/>
</dbReference>
<dbReference type="InterPro" id="IPR010982">
    <property type="entry name" value="Lambda_DNA-bd_dom_sf"/>
</dbReference>
<evidence type="ECO:0000259" key="5">
    <source>
        <dbReference type="PROSITE" id="PS50932"/>
    </source>
</evidence>
<dbReference type="EMBL" id="VLXZ01000001">
    <property type="protein sequence ID" value="TSB48433.1"/>
    <property type="molecule type" value="Genomic_DNA"/>
</dbReference>
<dbReference type="RefSeq" id="WP_143846778.1">
    <property type="nucleotide sequence ID" value="NZ_VLXZ01000001.1"/>
</dbReference>
<accession>A0A554A413</accession>
<organism evidence="6 7">
    <name type="scientific">Alkalicoccobacillus porphyridii</name>
    <dbReference type="NCBI Taxonomy" id="2597270"/>
    <lineage>
        <taxon>Bacteria</taxon>
        <taxon>Bacillati</taxon>
        <taxon>Bacillota</taxon>
        <taxon>Bacilli</taxon>
        <taxon>Bacillales</taxon>
        <taxon>Bacillaceae</taxon>
        <taxon>Alkalicoccobacillus</taxon>
    </lineage>
</organism>
<proteinExistence type="predicted"/>
<dbReference type="GO" id="GO:0000976">
    <property type="term" value="F:transcription cis-regulatory region binding"/>
    <property type="evidence" value="ECO:0007669"/>
    <property type="project" value="TreeGrafter"/>
</dbReference>
<dbReference type="PANTHER" id="PTHR30146:SF148">
    <property type="entry name" value="HTH-TYPE TRANSCRIPTIONAL REPRESSOR PURR-RELATED"/>
    <property type="match status" value="1"/>
</dbReference>
<dbReference type="PROSITE" id="PS00356">
    <property type="entry name" value="HTH_LACI_1"/>
    <property type="match status" value="1"/>
</dbReference>
<keyword evidence="4" id="KW-0804">Transcription</keyword>
<dbReference type="SMART" id="SM00354">
    <property type="entry name" value="HTH_LACI"/>
    <property type="match status" value="1"/>
</dbReference>
<evidence type="ECO:0000313" key="7">
    <source>
        <dbReference type="Proteomes" id="UP000318521"/>
    </source>
</evidence>
<dbReference type="PROSITE" id="PS50932">
    <property type="entry name" value="HTH_LACI_2"/>
    <property type="match status" value="1"/>
</dbReference>
<protein>
    <submittedName>
        <fullName evidence="6">LacI family transcriptional regulator</fullName>
    </submittedName>
</protein>
<dbReference type="CDD" id="cd06267">
    <property type="entry name" value="PBP1_LacI_sugar_binding-like"/>
    <property type="match status" value="1"/>
</dbReference>
<comment type="caution">
    <text evidence="6">The sequence shown here is derived from an EMBL/GenBank/DDBJ whole genome shotgun (WGS) entry which is preliminary data.</text>
</comment>
<evidence type="ECO:0000256" key="1">
    <source>
        <dbReference type="ARBA" id="ARBA00022491"/>
    </source>
</evidence>
<dbReference type="Gene3D" id="1.10.260.40">
    <property type="entry name" value="lambda repressor-like DNA-binding domains"/>
    <property type="match status" value="1"/>
</dbReference>
<evidence type="ECO:0000256" key="2">
    <source>
        <dbReference type="ARBA" id="ARBA00023015"/>
    </source>
</evidence>
<dbReference type="InterPro" id="IPR028082">
    <property type="entry name" value="Peripla_BP_I"/>
</dbReference>
<dbReference type="OrthoDB" id="1639518at2"/>
<dbReference type="PRINTS" id="PR00036">
    <property type="entry name" value="HTHLACI"/>
</dbReference>
<keyword evidence="2" id="KW-0805">Transcription regulation</keyword>
<dbReference type="InterPro" id="IPR046335">
    <property type="entry name" value="LacI/GalR-like_sensor"/>
</dbReference>
<dbReference type="CDD" id="cd01392">
    <property type="entry name" value="HTH_LacI"/>
    <property type="match status" value="1"/>
</dbReference>
<evidence type="ECO:0000256" key="3">
    <source>
        <dbReference type="ARBA" id="ARBA00023125"/>
    </source>
</evidence>
<keyword evidence="7" id="KW-1185">Reference proteome</keyword>
<dbReference type="Proteomes" id="UP000318521">
    <property type="component" value="Unassembled WGS sequence"/>
</dbReference>
<dbReference type="GO" id="GO:0003700">
    <property type="term" value="F:DNA-binding transcription factor activity"/>
    <property type="evidence" value="ECO:0007669"/>
    <property type="project" value="TreeGrafter"/>
</dbReference>
<dbReference type="SUPFAM" id="SSF53822">
    <property type="entry name" value="Periplasmic binding protein-like I"/>
    <property type="match status" value="1"/>
</dbReference>
<dbReference type="PANTHER" id="PTHR30146">
    <property type="entry name" value="LACI-RELATED TRANSCRIPTIONAL REPRESSOR"/>
    <property type="match status" value="1"/>
</dbReference>
<dbReference type="InterPro" id="IPR000843">
    <property type="entry name" value="HTH_LacI"/>
</dbReference>